<dbReference type="Pfam" id="PF13469">
    <property type="entry name" value="Sulfotransfer_3"/>
    <property type="match status" value="1"/>
</dbReference>
<dbReference type="InterPro" id="IPR037359">
    <property type="entry name" value="NST/OST"/>
</dbReference>
<dbReference type="PANTHER" id="PTHR10605:SF56">
    <property type="entry name" value="BIFUNCTIONAL HEPARAN SULFATE N-DEACETYLASE_N-SULFOTRANSFERASE"/>
    <property type="match status" value="1"/>
</dbReference>
<protein>
    <submittedName>
        <fullName evidence="2">Sulfotransferase</fullName>
    </submittedName>
</protein>
<name>A0ABQ0JS34_9BACT</name>
<evidence type="ECO:0000313" key="3">
    <source>
        <dbReference type="Proteomes" id="UP000032309"/>
    </source>
</evidence>
<proteinExistence type="predicted"/>
<dbReference type="InterPro" id="IPR027417">
    <property type="entry name" value="P-loop_NTPase"/>
</dbReference>
<keyword evidence="3" id="KW-1185">Reference proteome</keyword>
<reference evidence="3" key="1">
    <citation type="journal article" date="2015" name="Genome Announc.">
        <title>Draft Genome Sequence of an Anaerobic Ammonium-Oxidizing Bacterium, "Candidatus Brocadia sinica".</title>
        <authorList>
            <person name="Oshiki M."/>
            <person name="Shinyako-Hata K."/>
            <person name="Satoh H."/>
            <person name="Okabe S."/>
        </authorList>
    </citation>
    <scope>NUCLEOTIDE SEQUENCE [LARGE SCALE GENOMIC DNA]</scope>
    <source>
        <strain evidence="3">JPN1</strain>
    </source>
</reference>
<sequence length="326" mass="38634">MKGKLPNFLIVGAAKSGTTSLYYCLKQHPEVFMSPNKEPRFITAQFVKFPLKGIKDWKIERKIIKNFDEYKKLFSKVSYEKAIGEASVDNLYFYVNAIKYIKEYLGEVKIIIILRNPIERTFSHYMMLRRDLREYLSFEDALKAEDERKRKNWGYGWHYQSVSLYYEQVKAYLENFNQVKVCLYDDLKSNPIGLAKDIYSFLGIDSSFIPDMSIKYNVSGIPRNKFVKIVCNFLRKPTKPTLRNSIITQICKVFLIEKKRVKFVEYLDTKNLKKIEMKPEMREYLKGLFREDILQLQDLLHRDLSHWIEAKKMKEHNSPFKSALSG</sequence>
<dbReference type="SUPFAM" id="SSF52540">
    <property type="entry name" value="P-loop containing nucleoside triphosphate hydrolases"/>
    <property type="match status" value="1"/>
</dbReference>
<dbReference type="EMBL" id="BAFN01000001">
    <property type="protein sequence ID" value="GAN31535.1"/>
    <property type="molecule type" value="Genomic_DNA"/>
</dbReference>
<evidence type="ECO:0000313" key="2">
    <source>
        <dbReference type="EMBL" id="GAN31535.1"/>
    </source>
</evidence>
<keyword evidence="1" id="KW-0808">Transferase</keyword>
<comment type="caution">
    <text evidence="2">The sequence shown here is derived from an EMBL/GenBank/DDBJ whole genome shotgun (WGS) entry which is preliminary data.</text>
</comment>
<dbReference type="RefSeq" id="WP_052565544.1">
    <property type="nucleotide sequence ID" value="NZ_BAFN01000001.1"/>
</dbReference>
<organism evidence="2 3">
    <name type="scientific">Candidatus Brocadia sinica JPN1</name>
    <dbReference type="NCBI Taxonomy" id="1197129"/>
    <lineage>
        <taxon>Bacteria</taxon>
        <taxon>Pseudomonadati</taxon>
        <taxon>Planctomycetota</taxon>
        <taxon>Candidatus Brocadiia</taxon>
        <taxon>Candidatus Brocadiales</taxon>
        <taxon>Candidatus Brocadiaceae</taxon>
        <taxon>Candidatus Brocadia</taxon>
    </lineage>
</organism>
<dbReference type="Proteomes" id="UP000032309">
    <property type="component" value="Unassembled WGS sequence"/>
</dbReference>
<dbReference type="PANTHER" id="PTHR10605">
    <property type="entry name" value="HEPARAN SULFATE SULFOTRANSFERASE"/>
    <property type="match status" value="1"/>
</dbReference>
<accession>A0ABQ0JS34</accession>
<evidence type="ECO:0000256" key="1">
    <source>
        <dbReference type="ARBA" id="ARBA00022679"/>
    </source>
</evidence>
<gene>
    <name evidence="2" type="ORF">BROSI_A0036</name>
</gene>
<dbReference type="Gene3D" id="3.40.50.300">
    <property type="entry name" value="P-loop containing nucleotide triphosphate hydrolases"/>
    <property type="match status" value="1"/>
</dbReference>